<feature type="region of interest" description="Disordered" evidence="3">
    <location>
        <begin position="1"/>
        <end position="21"/>
    </location>
</feature>
<dbReference type="GO" id="GO:0032259">
    <property type="term" value="P:methylation"/>
    <property type="evidence" value="ECO:0007669"/>
    <property type="project" value="UniProtKB-KW"/>
</dbReference>
<comment type="caution">
    <text evidence="5">The sequence shown here is derived from an EMBL/GenBank/DDBJ whole genome shotgun (WGS) entry which is preliminary data.</text>
</comment>
<proteinExistence type="predicted"/>
<dbReference type="RefSeq" id="WP_070177751.1">
    <property type="nucleotide sequence ID" value="NZ_BMJR01000002.1"/>
</dbReference>
<gene>
    <name evidence="5" type="ORF">BFC17_03690</name>
</gene>
<evidence type="ECO:0000256" key="3">
    <source>
        <dbReference type="SAM" id="MobiDB-lite"/>
    </source>
</evidence>
<organism evidence="5 6">
    <name type="scientific">Alteromonas lipolytica</name>
    <dbReference type="NCBI Taxonomy" id="1856405"/>
    <lineage>
        <taxon>Bacteria</taxon>
        <taxon>Pseudomonadati</taxon>
        <taxon>Pseudomonadota</taxon>
        <taxon>Gammaproteobacteria</taxon>
        <taxon>Alteromonadales</taxon>
        <taxon>Alteromonadaceae</taxon>
        <taxon>Alteromonas/Salinimonas group</taxon>
        <taxon>Alteromonas</taxon>
    </lineage>
</organism>
<reference evidence="5 6" key="1">
    <citation type="submission" date="2016-09" db="EMBL/GenBank/DDBJ databases">
        <title>Alteromonas lipolytica, a new species isolated from sea water.</title>
        <authorList>
            <person name="Wu Y.-H."/>
            <person name="Cheng H."/>
            <person name="Xu X.-W."/>
        </authorList>
    </citation>
    <scope>NUCLEOTIDE SEQUENCE [LARGE SCALE GENOMIC DNA]</scope>
    <source>
        <strain evidence="5 6">JW12</strain>
    </source>
</reference>
<dbReference type="Proteomes" id="UP000176037">
    <property type="component" value="Unassembled WGS sequence"/>
</dbReference>
<feature type="domain" description="Methyltransferase" evidence="4">
    <location>
        <begin position="200"/>
        <end position="296"/>
    </location>
</feature>
<dbReference type="AlphaFoldDB" id="A0A1E8FBT2"/>
<evidence type="ECO:0000256" key="1">
    <source>
        <dbReference type="ARBA" id="ARBA00022603"/>
    </source>
</evidence>
<feature type="compositionally biased region" description="Basic and acidic residues" evidence="3">
    <location>
        <begin position="8"/>
        <end position="21"/>
    </location>
</feature>
<dbReference type="OrthoDB" id="9760689at2"/>
<keyword evidence="6" id="KW-1185">Reference proteome</keyword>
<evidence type="ECO:0000259" key="4">
    <source>
        <dbReference type="Pfam" id="PF13649"/>
    </source>
</evidence>
<dbReference type="InterPro" id="IPR041698">
    <property type="entry name" value="Methyltransf_25"/>
</dbReference>
<protein>
    <submittedName>
        <fullName evidence="5">Methyltransferase type 12</fullName>
    </submittedName>
</protein>
<dbReference type="InterPro" id="IPR029063">
    <property type="entry name" value="SAM-dependent_MTases_sf"/>
</dbReference>
<dbReference type="SUPFAM" id="SSF53335">
    <property type="entry name" value="S-adenosyl-L-methionine-dependent methyltransferases"/>
    <property type="match status" value="1"/>
</dbReference>
<keyword evidence="2 5" id="KW-0808">Transferase</keyword>
<dbReference type="PANTHER" id="PTHR43861">
    <property type="entry name" value="TRANS-ACONITATE 2-METHYLTRANSFERASE-RELATED"/>
    <property type="match status" value="1"/>
</dbReference>
<dbReference type="Gene3D" id="3.40.50.150">
    <property type="entry name" value="Vaccinia Virus protein VP39"/>
    <property type="match status" value="1"/>
</dbReference>
<name>A0A1E8FBT2_9ALTE</name>
<dbReference type="GO" id="GO:0008168">
    <property type="term" value="F:methyltransferase activity"/>
    <property type="evidence" value="ECO:0007669"/>
    <property type="project" value="UniProtKB-KW"/>
</dbReference>
<dbReference type="EMBL" id="MJIC01000015">
    <property type="protein sequence ID" value="OFI33375.1"/>
    <property type="molecule type" value="Genomic_DNA"/>
</dbReference>
<dbReference type="PANTHER" id="PTHR43861:SF1">
    <property type="entry name" value="TRANS-ACONITATE 2-METHYLTRANSFERASE"/>
    <property type="match status" value="1"/>
</dbReference>
<dbReference type="CDD" id="cd02440">
    <property type="entry name" value="AdoMet_MTases"/>
    <property type="match status" value="1"/>
</dbReference>
<sequence>MLNCFQQGHHEMLPETTHDEASRQEFAKSLRGFIQHSTLPGLEPIYQKRVVPKFKRENGHEPQNRQDIRKAMVKNSYFQLYASTNRIAQELLWESTVMCVERQLPEMIEKAKALSAKTDTKLVIPEGFVPPKYVSAIDIHCMPGGYCTEVTEDDVSAGVIYDRGVYLYTMGYTGPDNDDMGRSVCNYLKRNNPDFKPRRILDMGCTVGHSTLPYKEAFPDAEIWGIDVGGGCVRYAHARGVALGKEVNFAQMNAEETTFEDGYFDLVVSHILLHETSGKAMPKIFKESERVLAPGGLMIHADLPPFDLMDPFTQFILDNETWYNNEPFWGAMRDLDQIKLAEDAGFPRDAVRFDTAPMAIMETTEGSKGYSDESKEAVADREFTAGEFAPGGGWEVLIAQKPLVKQEVA</sequence>
<evidence type="ECO:0000313" key="6">
    <source>
        <dbReference type="Proteomes" id="UP000176037"/>
    </source>
</evidence>
<keyword evidence="1 5" id="KW-0489">Methyltransferase</keyword>
<evidence type="ECO:0000313" key="5">
    <source>
        <dbReference type="EMBL" id="OFI33375.1"/>
    </source>
</evidence>
<evidence type="ECO:0000256" key="2">
    <source>
        <dbReference type="ARBA" id="ARBA00022679"/>
    </source>
</evidence>
<dbReference type="Pfam" id="PF13649">
    <property type="entry name" value="Methyltransf_25"/>
    <property type="match status" value="1"/>
</dbReference>
<dbReference type="STRING" id="1856405.BFC17_03690"/>
<accession>A0A1E8FBT2</accession>